<dbReference type="EMBL" id="JAMKBI010000002">
    <property type="protein sequence ID" value="MCZ8532388.1"/>
    <property type="molecule type" value="Genomic_DNA"/>
</dbReference>
<dbReference type="GO" id="GO:1901359">
    <property type="term" value="F:tungstate binding"/>
    <property type="evidence" value="ECO:0007669"/>
    <property type="project" value="UniProtKB-ARBA"/>
</dbReference>
<comment type="similarity">
    <text evidence="1">Belongs to the bacterial solute-binding protein ModA family.</text>
</comment>
<dbReference type="SUPFAM" id="SSF53850">
    <property type="entry name" value="Periplasmic binding protein-like II"/>
    <property type="match status" value="1"/>
</dbReference>
<evidence type="ECO:0000313" key="7">
    <source>
        <dbReference type="EMBL" id="MCZ8532388.1"/>
    </source>
</evidence>
<keyword evidence="3 5" id="KW-0479">Metal-binding</keyword>
<feature type="chain" id="PRO_5040876842" evidence="6">
    <location>
        <begin position="26"/>
        <end position="259"/>
    </location>
</feature>
<dbReference type="FunFam" id="3.40.190.10:FF:000035">
    <property type="entry name" value="Molybdate ABC transporter substrate-binding protein"/>
    <property type="match status" value="1"/>
</dbReference>
<dbReference type="GO" id="GO:0015689">
    <property type="term" value="P:molybdate ion transport"/>
    <property type="evidence" value="ECO:0007669"/>
    <property type="project" value="InterPro"/>
</dbReference>
<feature type="binding site" evidence="5">
    <location>
        <position position="177"/>
    </location>
    <ligand>
        <name>molybdate</name>
        <dbReference type="ChEBI" id="CHEBI:36264"/>
    </ligand>
</feature>
<reference evidence="7" key="1">
    <citation type="submission" date="2022-05" db="EMBL/GenBank/DDBJ databases">
        <authorList>
            <person name="Colautti A."/>
            <person name="Iacumin L."/>
        </authorList>
    </citation>
    <scope>NUCLEOTIDE SEQUENCE</scope>
    <source>
        <strain evidence="7">DSM 30747</strain>
    </source>
</reference>
<dbReference type="CDD" id="cd13537">
    <property type="entry name" value="PBP2_YvgL_like"/>
    <property type="match status" value="1"/>
</dbReference>
<sequence length="259" mass="29151">MNKFIKIIIAFLLIVPFLVACSNTAGEEAKTELVISTASSLKEAMEDIQHTYEEEHPHIKLRFNFGASGSLQQQISQGAPVDLFFSAAEDKLDLLVKEGLMDKNDFTDLLGNELVLIVQNGRKTTLNSFQDLNKQEVEKISIGMPETVPAGKYAKESLQNLGIWNDIDYKIVFAKDVRQVLSYVETGNVVAGIVYKTDVISSEKIKVIASVEEQMHTPIIYPLGIIKDTKHYEEAKDFYDYLRSEKGLKVFEDYGFTIN</sequence>
<dbReference type="Pfam" id="PF13531">
    <property type="entry name" value="SBP_bac_11"/>
    <property type="match status" value="1"/>
</dbReference>
<dbReference type="AlphaFoldDB" id="A0A9X3L6P2"/>
<dbReference type="PROSITE" id="PS51257">
    <property type="entry name" value="PROKAR_LIPOPROTEIN"/>
    <property type="match status" value="1"/>
</dbReference>
<feature type="binding site" evidence="5">
    <location>
        <position position="195"/>
    </location>
    <ligand>
        <name>molybdate</name>
        <dbReference type="ChEBI" id="CHEBI:36264"/>
    </ligand>
</feature>
<organism evidence="7 8">
    <name type="scientific">Psychrobacillus psychrodurans</name>
    <dbReference type="NCBI Taxonomy" id="126157"/>
    <lineage>
        <taxon>Bacteria</taxon>
        <taxon>Bacillati</taxon>
        <taxon>Bacillota</taxon>
        <taxon>Bacilli</taxon>
        <taxon>Bacillales</taxon>
        <taxon>Bacillaceae</taxon>
        <taxon>Psychrobacillus</taxon>
    </lineage>
</organism>
<dbReference type="NCBIfam" id="TIGR01256">
    <property type="entry name" value="modA"/>
    <property type="match status" value="1"/>
</dbReference>
<dbReference type="PANTHER" id="PTHR30632">
    <property type="entry name" value="MOLYBDATE-BINDING PERIPLASMIC PROTEIN"/>
    <property type="match status" value="1"/>
</dbReference>
<dbReference type="InterPro" id="IPR041879">
    <property type="entry name" value="YvgL-like_PBP2"/>
</dbReference>
<dbReference type="GO" id="GO:0046872">
    <property type="term" value="F:metal ion binding"/>
    <property type="evidence" value="ECO:0007669"/>
    <property type="project" value="UniProtKB-KW"/>
</dbReference>
<dbReference type="Proteomes" id="UP001152172">
    <property type="component" value="Unassembled WGS sequence"/>
</dbReference>
<accession>A0A9X3L6P2</accession>
<evidence type="ECO:0000256" key="1">
    <source>
        <dbReference type="ARBA" id="ARBA00009175"/>
    </source>
</evidence>
<dbReference type="Gene3D" id="3.40.190.10">
    <property type="entry name" value="Periplasmic binding protein-like II"/>
    <property type="match status" value="2"/>
</dbReference>
<dbReference type="InterPro" id="IPR005950">
    <property type="entry name" value="ModA"/>
</dbReference>
<name>A0A9X3L6P2_9BACI</name>
<dbReference type="PIRSF" id="PIRSF004846">
    <property type="entry name" value="ModA"/>
    <property type="match status" value="1"/>
</dbReference>
<evidence type="ECO:0000256" key="4">
    <source>
        <dbReference type="ARBA" id="ARBA00022729"/>
    </source>
</evidence>
<feature type="binding site" evidence="5">
    <location>
        <position position="150"/>
    </location>
    <ligand>
        <name>molybdate</name>
        <dbReference type="ChEBI" id="CHEBI:36264"/>
    </ligand>
</feature>
<keyword evidence="8" id="KW-1185">Reference proteome</keyword>
<evidence type="ECO:0000256" key="5">
    <source>
        <dbReference type="PIRSR" id="PIRSR004846-1"/>
    </source>
</evidence>
<dbReference type="RefSeq" id="WP_269920965.1">
    <property type="nucleotide sequence ID" value="NZ_JAMKBI010000002.1"/>
</dbReference>
<keyword evidence="4 6" id="KW-0732">Signal</keyword>
<dbReference type="PANTHER" id="PTHR30632:SF0">
    <property type="entry name" value="SULFATE-BINDING PROTEIN"/>
    <property type="match status" value="1"/>
</dbReference>
<feature type="binding site" evidence="5">
    <location>
        <position position="40"/>
    </location>
    <ligand>
        <name>molybdate</name>
        <dbReference type="ChEBI" id="CHEBI:36264"/>
    </ligand>
</feature>
<evidence type="ECO:0000256" key="6">
    <source>
        <dbReference type="SAM" id="SignalP"/>
    </source>
</evidence>
<evidence type="ECO:0000256" key="2">
    <source>
        <dbReference type="ARBA" id="ARBA00022505"/>
    </source>
</evidence>
<feature type="binding site" evidence="5">
    <location>
        <position position="68"/>
    </location>
    <ligand>
        <name>molybdate</name>
        <dbReference type="ChEBI" id="CHEBI:36264"/>
    </ligand>
</feature>
<dbReference type="InterPro" id="IPR050682">
    <property type="entry name" value="ModA/WtpA"/>
</dbReference>
<comment type="caution">
    <text evidence="7">The sequence shown here is derived from an EMBL/GenBank/DDBJ whole genome shotgun (WGS) entry which is preliminary data.</text>
</comment>
<evidence type="ECO:0000256" key="3">
    <source>
        <dbReference type="ARBA" id="ARBA00022723"/>
    </source>
</evidence>
<proteinExistence type="inferred from homology"/>
<protein>
    <submittedName>
        <fullName evidence="7">Molybdate ABC transporter substrate-binding protein</fullName>
    </submittedName>
</protein>
<feature type="signal peptide" evidence="6">
    <location>
        <begin position="1"/>
        <end position="25"/>
    </location>
</feature>
<evidence type="ECO:0000313" key="8">
    <source>
        <dbReference type="Proteomes" id="UP001152172"/>
    </source>
</evidence>
<keyword evidence="2 5" id="KW-0500">Molybdenum</keyword>
<dbReference type="GO" id="GO:0030973">
    <property type="term" value="F:molybdate ion binding"/>
    <property type="evidence" value="ECO:0007669"/>
    <property type="project" value="TreeGrafter"/>
</dbReference>
<gene>
    <name evidence="7" type="primary">modA</name>
    <name evidence="7" type="ORF">M9R61_03365</name>
</gene>